<sequence length="145" mass="15604">MLKGIDPLISAELLMVLAAMGHGDEIVIVDANFPSDSTARHTVHGSALRMDCSAVRAVEAVLSLLPIDTFGADDPVQTMQVVGDPAAIPEVVAEARPLFAAERAAMGSLERYAFYERARDAYAILQTTELRPYGNFVIRKGVIFG</sequence>
<accession>A0A7X5F0P1</accession>
<comment type="catalytic activity">
    <reaction evidence="1">
        <text>beta-D-ribopyranose = beta-D-ribofuranose</text>
        <dbReference type="Rhea" id="RHEA:25432"/>
        <dbReference type="ChEBI" id="CHEBI:27476"/>
        <dbReference type="ChEBI" id="CHEBI:47002"/>
        <dbReference type="EC" id="5.4.99.62"/>
    </reaction>
</comment>
<evidence type="ECO:0000313" key="4">
    <source>
        <dbReference type="EMBL" id="NBN77563.1"/>
    </source>
</evidence>
<proteinExistence type="predicted"/>
<protein>
    <submittedName>
        <fullName evidence="4">Ribose ABC transporter</fullName>
    </submittedName>
</protein>
<name>A0A7X5F0P1_9HYPH</name>
<evidence type="ECO:0000256" key="2">
    <source>
        <dbReference type="ARBA" id="ARBA00023235"/>
    </source>
</evidence>
<organism evidence="4 5">
    <name type="scientific">Pannonibacter tanglangensis</name>
    <dbReference type="NCBI Taxonomy" id="2750084"/>
    <lineage>
        <taxon>Bacteria</taxon>
        <taxon>Pseudomonadati</taxon>
        <taxon>Pseudomonadota</taxon>
        <taxon>Alphaproteobacteria</taxon>
        <taxon>Hyphomicrobiales</taxon>
        <taxon>Stappiaceae</taxon>
        <taxon>Pannonibacter</taxon>
    </lineage>
</organism>
<dbReference type="Gene3D" id="3.40.1650.10">
    <property type="entry name" value="RbsD-like domain"/>
    <property type="match status" value="1"/>
</dbReference>
<dbReference type="GO" id="GO:0062193">
    <property type="term" value="F:D-ribose pyranase activity"/>
    <property type="evidence" value="ECO:0007669"/>
    <property type="project" value="UniProtKB-EC"/>
</dbReference>
<keyword evidence="2" id="KW-0413">Isomerase</keyword>
<dbReference type="AlphaFoldDB" id="A0A7X5F0P1"/>
<dbReference type="PANTHER" id="PTHR31690:SF4">
    <property type="entry name" value="FUCOSE MUTAROTASE"/>
    <property type="match status" value="1"/>
</dbReference>
<dbReference type="InterPro" id="IPR023750">
    <property type="entry name" value="RbsD-like_sf"/>
</dbReference>
<dbReference type="EMBL" id="JAABLQ010000001">
    <property type="protein sequence ID" value="NBN77563.1"/>
    <property type="molecule type" value="Genomic_DNA"/>
</dbReference>
<dbReference type="GO" id="GO:0036373">
    <property type="term" value="F:L-fucose mutarotase activity"/>
    <property type="evidence" value="ECO:0007669"/>
    <property type="project" value="UniProtKB-EC"/>
</dbReference>
<evidence type="ECO:0000256" key="3">
    <source>
        <dbReference type="ARBA" id="ARBA00036324"/>
    </source>
</evidence>
<keyword evidence="5" id="KW-1185">Reference proteome</keyword>
<dbReference type="InterPro" id="IPR007721">
    <property type="entry name" value="RbsD_FucU"/>
</dbReference>
<reference evidence="5" key="1">
    <citation type="submission" date="2020-01" db="EMBL/GenBank/DDBJ databases">
        <authorList>
            <person name="Fang Y."/>
            <person name="Sun R."/>
            <person name="Nie L."/>
            <person name="He J."/>
            <person name="Hao L."/>
            <person name="Wang L."/>
            <person name="Su S."/>
            <person name="Lv E."/>
            <person name="Zhang Z."/>
            <person name="Xie R."/>
            <person name="Liu H."/>
        </authorList>
    </citation>
    <scope>NUCLEOTIDE SEQUENCE [LARGE SCALE GENOMIC DNA]</scope>
    <source>
        <strain evidence="5">XCT-53</strain>
    </source>
</reference>
<evidence type="ECO:0000256" key="1">
    <source>
        <dbReference type="ARBA" id="ARBA00000223"/>
    </source>
</evidence>
<dbReference type="GO" id="GO:0006004">
    <property type="term" value="P:fucose metabolic process"/>
    <property type="evidence" value="ECO:0007669"/>
    <property type="project" value="TreeGrafter"/>
</dbReference>
<dbReference type="Pfam" id="PF05025">
    <property type="entry name" value="RbsD_FucU"/>
    <property type="match status" value="1"/>
</dbReference>
<comment type="catalytic activity">
    <reaction evidence="3">
        <text>alpha-L-fucose = beta-L-fucose</text>
        <dbReference type="Rhea" id="RHEA:25580"/>
        <dbReference type="ChEBI" id="CHEBI:42548"/>
        <dbReference type="ChEBI" id="CHEBI:42589"/>
        <dbReference type="EC" id="5.1.3.29"/>
    </reaction>
</comment>
<comment type="caution">
    <text evidence="4">The sequence shown here is derived from an EMBL/GenBank/DDBJ whole genome shotgun (WGS) entry which is preliminary data.</text>
</comment>
<evidence type="ECO:0000313" key="5">
    <source>
        <dbReference type="Proteomes" id="UP000586722"/>
    </source>
</evidence>
<dbReference type="GO" id="GO:0042806">
    <property type="term" value="F:fucose binding"/>
    <property type="evidence" value="ECO:0007669"/>
    <property type="project" value="TreeGrafter"/>
</dbReference>
<dbReference type="SUPFAM" id="SSF102546">
    <property type="entry name" value="RbsD-like"/>
    <property type="match status" value="1"/>
</dbReference>
<dbReference type="Proteomes" id="UP000586722">
    <property type="component" value="Unassembled WGS sequence"/>
</dbReference>
<dbReference type="InterPro" id="IPR050443">
    <property type="entry name" value="RbsD/FucU_mutarotase"/>
</dbReference>
<dbReference type="PANTHER" id="PTHR31690">
    <property type="entry name" value="FUCOSE MUTAROTASE"/>
    <property type="match status" value="1"/>
</dbReference>
<dbReference type="RefSeq" id="WP_161675879.1">
    <property type="nucleotide sequence ID" value="NZ_JAABLP010000002.1"/>
</dbReference>
<gene>
    <name evidence="4" type="ORF">GWI72_04695</name>
</gene>